<name>A0A6C2TYK6_PONDE</name>
<evidence type="ECO:0000256" key="7">
    <source>
        <dbReference type="HAMAP-Rule" id="MF_01200"/>
    </source>
</evidence>
<dbReference type="CDD" id="cd04725">
    <property type="entry name" value="OMP_decarboxylase_like"/>
    <property type="match status" value="1"/>
</dbReference>
<comment type="similarity">
    <text evidence="7">Belongs to the OMP decarboxylase family. Type 1 subfamily.</text>
</comment>
<comment type="function">
    <text evidence="1 7">Catalyzes the decarboxylation of orotidine 5'-monophosphate (OMP) to uridine 5'-monophosphate (UMP).</text>
</comment>
<evidence type="ECO:0000256" key="8">
    <source>
        <dbReference type="PIRSR" id="PIRSR614732-1"/>
    </source>
</evidence>
<feature type="binding site" evidence="7 9">
    <location>
        <position position="33"/>
    </location>
    <ligand>
        <name>substrate</name>
    </ligand>
</feature>
<proteinExistence type="inferred from homology"/>
<evidence type="ECO:0000313" key="13">
    <source>
        <dbReference type="Proteomes" id="UP000366872"/>
    </source>
</evidence>
<evidence type="ECO:0000256" key="2">
    <source>
        <dbReference type="ARBA" id="ARBA00004861"/>
    </source>
</evidence>
<comment type="pathway">
    <text evidence="2 7 10">Pyrimidine metabolism; UMP biosynthesis via de novo pathway; UMP from orotate: step 2/2.</text>
</comment>
<dbReference type="InterPro" id="IPR014732">
    <property type="entry name" value="OMPdecase"/>
</dbReference>
<organism evidence="12 13">
    <name type="scientific">Pontiella desulfatans</name>
    <dbReference type="NCBI Taxonomy" id="2750659"/>
    <lineage>
        <taxon>Bacteria</taxon>
        <taxon>Pseudomonadati</taxon>
        <taxon>Kiritimatiellota</taxon>
        <taxon>Kiritimatiellia</taxon>
        <taxon>Kiritimatiellales</taxon>
        <taxon>Pontiellaceae</taxon>
        <taxon>Pontiella</taxon>
    </lineage>
</organism>
<dbReference type="SMART" id="SM00934">
    <property type="entry name" value="OMPdecase"/>
    <property type="match status" value="1"/>
</dbReference>
<dbReference type="AlphaFoldDB" id="A0A6C2TYK6"/>
<reference evidence="12 13" key="1">
    <citation type="submission" date="2019-04" db="EMBL/GenBank/DDBJ databases">
        <authorList>
            <person name="Van Vliet M D."/>
        </authorList>
    </citation>
    <scope>NUCLEOTIDE SEQUENCE [LARGE SCALE GENOMIC DNA]</scope>
    <source>
        <strain evidence="12 13">F1</strain>
    </source>
</reference>
<feature type="binding site" evidence="7 9">
    <location>
        <position position="208"/>
    </location>
    <ligand>
        <name>substrate</name>
    </ligand>
</feature>
<dbReference type="InterPro" id="IPR018089">
    <property type="entry name" value="OMPdecase_AS"/>
</dbReference>
<sequence>MNKADLIVALDVPNAEAMEAKLREMPDFIEWYKVGLELFCAEGPAVLEPLKKRGKKIFLDLKLHDIPRTVGNAVKTAAEHGVNLMTVHAIGGRAMLEEAARAAAECEHPPKLVAVTTLTSLSQEDFKDLGINRTVAEQAVELGRLAISSGIDGMVTSAHEAKVLRDAFPDALLVTPGIRMPEGDVGDQKRVATPSFAVEQGATHLVIGRPIVQAEDPTAAATAMLNDMNG</sequence>
<evidence type="ECO:0000256" key="6">
    <source>
        <dbReference type="ARBA" id="ARBA00049157"/>
    </source>
</evidence>
<evidence type="ECO:0000256" key="1">
    <source>
        <dbReference type="ARBA" id="ARBA00002356"/>
    </source>
</evidence>
<dbReference type="GO" id="GO:0005829">
    <property type="term" value="C:cytosol"/>
    <property type="evidence" value="ECO:0007669"/>
    <property type="project" value="TreeGrafter"/>
</dbReference>
<comment type="subunit">
    <text evidence="7">Homodimer.</text>
</comment>
<dbReference type="PANTHER" id="PTHR32119">
    <property type="entry name" value="OROTIDINE 5'-PHOSPHATE DECARBOXYLASE"/>
    <property type="match status" value="1"/>
</dbReference>
<dbReference type="InterPro" id="IPR047596">
    <property type="entry name" value="OMPdecase_bac"/>
</dbReference>
<dbReference type="PROSITE" id="PS00156">
    <property type="entry name" value="OMPDECASE"/>
    <property type="match status" value="1"/>
</dbReference>
<evidence type="ECO:0000313" key="12">
    <source>
        <dbReference type="EMBL" id="VGO12732.1"/>
    </source>
</evidence>
<feature type="active site" description="For OMPdecase activity" evidence="8">
    <location>
        <position position="60"/>
    </location>
</feature>
<dbReference type="InterPro" id="IPR013785">
    <property type="entry name" value="Aldolase_TIM"/>
</dbReference>
<evidence type="ECO:0000256" key="3">
    <source>
        <dbReference type="ARBA" id="ARBA00022793"/>
    </source>
</evidence>
<dbReference type="HAMAP" id="MF_01200_B">
    <property type="entry name" value="OMPdecase_type1_B"/>
    <property type="match status" value="1"/>
</dbReference>
<dbReference type="GO" id="GO:0044205">
    <property type="term" value="P:'de novo' UMP biosynthetic process"/>
    <property type="evidence" value="ECO:0007669"/>
    <property type="project" value="UniProtKB-UniRule"/>
</dbReference>
<evidence type="ECO:0000256" key="4">
    <source>
        <dbReference type="ARBA" id="ARBA00022975"/>
    </source>
</evidence>
<dbReference type="GO" id="GO:0004590">
    <property type="term" value="F:orotidine-5'-phosphate decarboxylase activity"/>
    <property type="evidence" value="ECO:0007669"/>
    <property type="project" value="UniProtKB-UniRule"/>
</dbReference>
<dbReference type="UniPathway" id="UPA00070">
    <property type="reaction ID" value="UER00120"/>
</dbReference>
<comment type="catalytic activity">
    <reaction evidence="6 7 10">
        <text>orotidine 5'-phosphate + H(+) = UMP + CO2</text>
        <dbReference type="Rhea" id="RHEA:11596"/>
        <dbReference type="ChEBI" id="CHEBI:15378"/>
        <dbReference type="ChEBI" id="CHEBI:16526"/>
        <dbReference type="ChEBI" id="CHEBI:57538"/>
        <dbReference type="ChEBI" id="CHEBI:57865"/>
        <dbReference type="EC" id="4.1.1.23"/>
    </reaction>
</comment>
<feature type="binding site" evidence="7">
    <location>
        <begin position="60"/>
        <end position="69"/>
    </location>
    <ligand>
        <name>substrate</name>
    </ligand>
</feature>
<accession>A0A6C2TYK6</accession>
<dbReference type="EC" id="4.1.1.23" evidence="7"/>
<feature type="binding site" evidence="7 9">
    <location>
        <position position="188"/>
    </location>
    <ligand>
        <name>substrate</name>
    </ligand>
</feature>
<evidence type="ECO:0000256" key="9">
    <source>
        <dbReference type="PIRSR" id="PIRSR614732-2"/>
    </source>
</evidence>
<feature type="active site" description="For OMPdecase activity" evidence="8">
    <location>
        <position position="65"/>
    </location>
</feature>
<dbReference type="NCBIfam" id="NF001273">
    <property type="entry name" value="PRK00230.1"/>
    <property type="match status" value="1"/>
</dbReference>
<evidence type="ECO:0000256" key="5">
    <source>
        <dbReference type="ARBA" id="ARBA00023239"/>
    </source>
</evidence>
<evidence type="ECO:0000256" key="10">
    <source>
        <dbReference type="RuleBase" id="RU000512"/>
    </source>
</evidence>
<feature type="binding site" evidence="7 9">
    <location>
        <position position="209"/>
    </location>
    <ligand>
        <name>substrate</name>
    </ligand>
</feature>
<keyword evidence="4 7" id="KW-0665">Pyrimidine biosynthesis</keyword>
<feature type="binding site" evidence="7 9">
    <location>
        <position position="11"/>
    </location>
    <ligand>
        <name>substrate</name>
    </ligand>
</feature>
<feature type="domain" description="Orotidine 5'-phosphate decarboxylase" evidence="11">
    <location>
        <begin position="5"/>
        <end position="224"/>
    </location>
</feature>
<keyword evidence="5 7" id="KW-0456">Lyase</keyword>
<dbReference type="GO" id="GO:0006207">
    <property type="term" value="P:'de novo' pyrimidine nucleobase biosynthetic process"/>
    <property type="evidence" value="ECO:0007669"/>
    <property type="project" value="InterPro"/>
</dbReference>
<dbReference type="EMBL" id="CAAHFG010000001">
    <property type="protein sequence ID" value="VGO12732.1"/>
    <property type="molecule type" value="Genomic_DNA"/>
</dbReference>
<feature type="binding site" evidence="7 9">
    <location>
        <position position="179"/>
    </location>
    <ligand>
        <name>substrate</name>
    </ligand>
</feature>
<dbReference type="InterPro" id="IPR011060">
    <property type="entry name" value="RibuloseP-bd_barrel"/>
</dbReference>
<dbReference type="Gene3D" id="3.20.20.70">
    <property type="entry name" value="Aldolase class I"/>
    <property type="match status" value="1"/>
</dbReference>
<dbReference type="Pfam" id="PF00215">
    <property type="entry name" value="OMPdecase"/>
    <property type="match status" value="1"/>
</dbReference>
<feature type="active site" description="Proton donor" evidence="7">
    <location>
        <position position="62"/>
    </location>
</feature>
<protein>
    <recommendedName>
        <fullName evidence="7">Orotidine 5'-phosphate decarboxylase</fullName>
        <ecNumber evidence="7">4.1.1.23</ecNumber>
    </recommendedName>
    <alternativeName>
        <fullName evidence="7">OMP decarboxylase</fullName>
        <shortName evidence="7">OMPDCase</shortName>
        <shortName evidence="7">OMPdecase</shortName>
    </alternativeName>
</protein>
<feature type="active site" description="For OMPdecase activity" evidence="8">
    <location>
        <position position="62"/>
    </location>
</feature>
<feature type="binding site" evidence="7 9">
    <location>
        <position position="119"/>
    </location>
    <ligand>
        <name>substrate</name>
    </ligand>
</feature>
<keyword evidence="3 7" id="KW-0210">Decarboxylase</keyword>
<dbReference type="SUPFAM" id="SSF51366">
    <property type="entry name" value="Ribulose-phoshate binding barrel"/>
    <property type="match status" value="1"/>
</dbReference>
<dbReference type="RefSeq" id="WP_136078373.1">
    <property type="nucleotide sequence ID" value="NZ_CAAHFG010000001.1"/>
</dbReference>
<dbReference type="NCBIfam" id="TIGR01740">
    <property type="entry name" value="pyrF"/>
    <property type="match status" value="1"/>
</dbReference>
<keyword evidence="13" id="KW-1185">Reference proteome</keyword>
<dbReference type="PANTHER" id="PTHR32119:SF2">
    <property type="entry name" value="OROTIDINE 5'-PHOSPHATE DECARBOXYLASE"/>
    <property type="match status" value="1"/>
</dbReference>
<gene>
    <name evidence="7 12" type="primary">pyrF</name>
    <name evidence="12" type="ORF">PDESU_01286</name>
</gene>
<dbReference type="Proteomes" id="UP000366872">
    <property type="component" value="Unassembled WGS sequence"/>
</dbReference>
<evidence type="ECO:0000259" key="11">
    <source>
        <dbReference type="SMART" id="SM00934"/>
    </source>
</evidence>
<dbReference type="InterPro" id="IPR001754">
    <property type="entry name" value="OMPdeCOase_dom"/>
</dbReference>